<comment type="caution">
    <text evidence="1">The sequence shown here is derived from an EMBL/GenBank/DDBJ whole genome shotgun (WGS) entry which is preliminary data.</text>
</comment>
<gene>
    <name evidence="1" type="ORF">CDL15_Pgr001662</name>
    <name evidence="2" type="ORF">CRG98_034811</name>
</gene>
<evidence type="ECO:0000313" key="2">
    <source>
        <dbReference type="EMBL" id="PKI44863.1"/>
    </source>
</evidence>
<reference evidence="2 4" key="3">
    <citation type="submission" date="2017-11" db="EMBL/GenBank/DDBJ databases">
        <title>De-novo sequencing of pomegranate (Punica granatum L.) genome.</title>
        <authorList>
            <person name="Akparov Z."/>
            <person name="Amiraslanov A."/>
            <person name="Hajiyeva S."/>
            <person name="Abbasov M."/>
            <person name="Kaur K."/>
            <person name="Hamwieh A."/>
            <person name="Solovyev V."/>
            <person name="Salamov A."/>
            <person name="Braich B."/>
            <person name="Kosarev P."/>
            <person name="Mahmoud A."/>
            <person name="Hajiyev E."/>
            <person name="Babayeva S."/>
            <person name="Izzatullayeva V."/>
            <person name="Mammadov A."/>
            <person name="Mammadov A."/>
            <person name="Sharifova S."/>
            <person name="Ojaghi J."/>
            <person name="Eynullazada K."/>
            <person name="Bayramov B."/>
            <person name="Abdulazimova A."/>
            <person name="Shahmuradov I."/>
        </authorList>
    </citation>
    <scope>NUCLEOTIDE SEQUENCE [LARGE SCALE GENOMIC DNA]</scope>
    <source>
        <strain evidence="2">AG2017</strain>
        <strain evidence="4">cv. AG2017</strain>
        <tissue evidence="2">Leaf</tissue>
    </source>
</reference>
<evidence type="ECO:0000313" key="4">
    <source>
        <dbReference type="Proteomes" id="UP000233551"/>
    </source>
</evidence>
<protein>
    <submittedName>
        <fullName evidence="1">Uncharacterized protein</fullName>
    </submittedName>
</protein>
<dbReference type="EMBL" id="MTKT01002011">
    <property type="protein sequence ID" value="OWM82088.1"/>
    <property type="molecule type" value="Genomic_DNA"/>
</dbReference>
<dbReference type="GeneID" id="116207153"/>
<reference evidence="1" key="2">
    <citation type="submission" date="2017-06" db="EMBL/GenBank/DDBJ databases">
        <title>The pomegranate genome and the genomics of punicalagin biosynthesis.</title>
        <authorList>
            <person name="Xu C."/>
        </authorList>
    </citation>
    <scope>NUCLEOTIDE SEQUENCE [LARGE SCALE GENOMIC DNA]</scope>
    <source>
        <tissue evidence="1">Fresh leaf</tissue>
    </source>
</reference>
<dbReference type="EMBL" id="PGOL01002823">
    <property type="protein sequence ID" value="PKI44863.1"/>
    <property type="molecule type" value="Genomic_DNA"/>
</dbReference>
<dbReference type="AlphaFoldDB" id="A0A218XBC1"/>
<dbReference type="Proteomes" id="UP000233551">
    <property type="component" value="Unassembled WGS sequence"/>
</dbReference>
<evidence type="ECO:0000313" key="1">
    <source>
        <dbReference type="EMBL" id="OWM82088.1"/>
    </source>
</evidence>
<keyword evidence="4" id="KW-1185">Reference proteome</keyword>
<sequence>MASKNKKGKLIRRFIGAPLRFLTRARDFYIQSLTDCSGHMSMGCPTGQVIATLPKSFSISSSRSYPSSHDEDFRELMRAASAKSLSSIKKYETLDPPNEFLRPRGQSPNLMPRSFSTGIGRIDEEKAFEFGEDIKVKTDSLYPRSRSCAVKFRSSRLL</sequence>
<dbReference type="PANTHER" id="PTHR33526">
    <property type="entry name" value="OS07G0123800 PROTEIN"/>
    <property type="match status" value="1"/>
</dbReference>
<organism evidence="1 3">
    <name type="scientific">Punica granatum</name>
    <name type="common">Pomegranate</name>
    <dbReference type="NCBI Taxonomy" id="22663"/>
    <lineage>
        <taxon>Eukaryota</taxon>
        <taxon>Viridiplantae</taxon>
        <taxon>Streptophyta</taxon>
        <taxon>Embryophyta</taxon>
        <taxon>Tracheophyta</taxon>
        <taxon>Spermatophyta</taxon>
        <taxon>Magnoliopsida</taxon>
        <taxon>eudicotyledons</taxon>
        <taxon>Gunneridae</taxon>
        <taxon>Pentapetalae</taxon>
        <taxon>rosids</taxon>
        <taxon>malvids</taxon>
        <taxon>Myrtales</taxon>
        <taxon>Lythraceae</taxon>
        <taxon>Punica</taxon>
    </lineage>
</organism>
<dbReference type="STRING" id="22663.A0A218XBC1"/>
<reference evidence="3" key="1">
    <citation type="journal article" date="2017" name="Plant J.">
        <title>The pomegranate (Punica granatum L.) genome and the genomics of punicalagin biosynthesis.</title>
        <authorList>
            <person name="Qin G."/>
            <person name="Xu C."/>
            <person name="Ming R."/>
            <person name="Tang H."/>
            <person name="Guyot R."/>
            <person name="Kramer E.M."/>
            <person name="Hu Y."/>
            <person name="Yi X."/>
            <person name="Qi Y."/>
            <person name="Xu X."/>
            <person name="Gao Z."/>
            <person name="Pan H."/>
            <person name="Jian J."/>
            <person name="Tian Y."/>
            <person name="Yue Z."/>
            <person name="Xu Y."/>
        </authorList>
    </citation>
    <scope>NUCLEOTIDE SEQUENCE [LARGE SCALE GENOMIC DNA]</scope>
    <source>
        <strain evidence="3">cv. Dabenzi</strain>
    </source>
</reference>
<evidence type="ECO:0000313" key="3">
    <source>
        <dbReference type="Proteomes" id="UP000197138"/>
    </source>
</evidence>
<dbReference type="Proteomes" id="UP000197138">
    <property type="component" value="Unassembled WGS sequence"/>
</dbReference>
<name>A0A218XBC1_PUNGR</name>
<dbReference type="InterPro" id="IPR016972">
    <property type="entry name" value="UCP031279"/>
</dbReference>
<dbReference type="PANTHER" id="PTHR33526:SF4">
    <property type="entry name" value="OS07G0123800 PROTEIN"/>
    <property type="match status" value="1"/>
</dbReference>
<proteinExistence type="predicted"/>
<dbReference type="PIRSF" id="PIRSF031279">
    <property type="entry name" value="UCP031279"/>
    <property type="match status" value="1"/>
</dbReference>
<accession>A0A218XBC1</accession>
<dbReference type="OrthoDB" id="694638at2759"/>